<keyword evidence="1" id="KW-1133">Transmembrane helix</keyword>
<gene>
    <name evidence="2" type="ORF">As57867_013405</name>
</gene>
<name>A0A6A4YI39_9STRA</name>
<feature type="transmembrane region" description="Helical" evidence="1">
    <location>
        <begin position="764"/>
        <end position="786"/>
    </location>
</feature>
<feature type="transmembrane region" description="Helical" evidence="1">
    <location>
        <begin position="593"/>
        <end position="618"/>
    </location>
</feature>
<evidence type="ECO:0000256" key="1">
    <source>
        <dbReference type="SAM" id="Phobius"/>
    </source>
</evidence>
<feature type="transmembrane region" description="Helical" evidence="1">
    <location>
        <begin position="21"/>
        <end position="46"/>
    </location>
</feature>
<feature type="transmembrane region" description="Helical" evidence="1">
    <location>
        <begin position="709"/>
        <end position="731"/>
    </location>
</feature>
<dbReference type="OrthoDB" id="73567at2759"/>
<organism evidence="2">
    <name type="scientific">Aphanomyces stellatus</name>
    <dbReference type="NCBI Taxonomy" id="120398"/>
    <lineage>
        <taxon>Eukaryota</taxon>
        <taxon>Sar</taxon>
        <taxon>Stramenopiles</taxon>
        <taxon>Oomycota</taxon>
        <taxon>Saprolegniomycetes</taxon>
        <taxon>Saprolegniales</taxon>
        <taxon>Verrucalvaceae</taxon>
        <taxon>Aphanomyces</taxon>
    </lineage>
</organism>
<keyword evidence="1" id="KW-0812">Transmembrane</keyword>
<protein>
    <submittedName>
        <fullName evidence="2">Uncharacterized protein</fullName>
    </submittedName>
</protein>
<accession>A0A6A4YI39</accession>
<feature type="transmembrane region" description="Helical" evidence="1">
    <location>
        <begin position="639"/>
        <end position="659"/>
    </location>
</feature>
<comment type="caution">
    <text evidence="2">The sequence shown here is derived from an EMBL/GenBank/DDBJ whole genome shotgun (WGS) entry which is preliminary data.</text>
</comment>
<feature type="transmembrane region" description="Helical" evidence="1">
    <location>
        <begin position="897"/>
        <end position="920"/>
    </location>
</feature>
<sequence length="1215" mass="135404">MDFDARPPIPVRSAKHARAKCSWVGVVSGFAYVTLSLGLSVVYLTLLQPAFSNDLWWPHYNVTVHQALLIDLFNVALATQANGTIDLLAPWAVIDKSYDSSVATAAIYPTYVRRLIWAEFTSVEYAVVNLRSLSGSWSLWMCTQYCWVDLQRQFEVAHTTGRQQRCADRYSANGAVYMETMLRNQNWDDFVANYGGDGGVFTLSVQAWANAVPGGSEWLAATASARLTTSVAQEIAYWRAQNITSYMLQWQNRAQGRVSESVVVENALGMQQDITLKNLPLTMEAWTSYTMYWFPLGDFTILKSLNLSLIPVANDTVFQLPPVDYEVLLGLQDNDGDYVGQIETLRTSVGPFNSIDSFYVPVPAPLIRLYAAYIDALYELLSSQPNAGDTLNALGGAIHTPTPPSWANLEVLYYGGSPLCLFGQPEPYVQESFNFYDTCATQRPLTVALTQYSSVFVALTTGMELSNLCSLSTASCQEYFQRVVATAALFRPVSVTISDNIPAATTAVNTLNIGMMQFASNVDGTNWTLLFEPVLEDPRWAIYGWSFLYDWVEGKREVVSFEGEGTSIVLISSADAPLVFPSSTNKPTSATQYIYYFVVYTSALLALVACMCFSFAAFAKFQIHGPNLFWFNRVVGSVWLGRPLLFVRGFTAVILLSTSQLEPIQLNSTHSRFALIERPWFMTILVCGEATWILYVAHDLLTVAFYGLTSYYGPLSCVLAWMALVVVDTVWPVQPIALLRRVCASQDMDQAIACSSGSLQIGSFGRVCLVLGLQTISCVLAFGLVWTYHRLSKRSYPGQGRHTLGVADAFFVSSMSSEQHKWSIDCVSCVMAGLIPLTWDKKQYTVDIKLWTLLVDRVSKFKHGKSFVWHNNTFRRRLSKTPSATTDNPSSPLMNMLWRVVVTIVVVGYAGFAIFSSVSYHQVSQVNLANDMFWASFNMTGAHMFIANWFNRQLLLNATNVTIHLNADTINQDGMFDEASAPVQSAANFGSLMQHTDLNTIEAAIVSLRHSDGCSVPWIFSQYCFVDFDQRWHMANSATRQARCQAMVANGAVFLEPALRNIDFNGFHRCWGTAFDVAIASEVKSTDAGRSWLATIQSHDLDDIPVEVAYWQKYNVARFETQWQNFKRIGLVNMYSVSNMFGTPYPFTLQYQNSSFRMHKATSLKMYWGLANDFVAISHNTSGIGGRSLVRSSPVFAFANTSLESVLRANGTLKT</sequence>
<feature type="transmembrane region" description="Helical" evidence="1">
    <location>
        <begin position="932"/>
        <end position="950"/>
    </location>
</feature>
<reference evidence="2" key="1">
    <citation type="submission" date="2019-06" db="EMBL/GenBank/DDBJ databases">
        <title>Genomics analysis of Aphanomyces spp. identifies a new class of oomycete effector associated with host adaptation.</title>
        <authorList>
            <person name="Gaulin E."/>
        </authorList>
    </citation>
    <scope>NUCLEOTIDE SEQUENCE</scope>
    <source>
        <strain evidence="2">CBS 578.67</strain>
    </source>
</reference>
<feature type="transmembrane region" description="Helical" evidence="1">
    <location>
        <begin position="679"/>
        <end position="697"/>
    </location>
</feature>
<dbReference type="EMBL" id="VJMH01005453">
    <property type="protein sequence ID" value="KAF0695744.1"/>
    <property type="molecule type" value="Genomic_DNA"/>
</dbReference>
<feature type="non-terminal residue" evidence="2">
    <location>
        <position position="1215"/>
    </location>
</feature>
<dbReference type="AlphaFoldDB" id="A0A6A4YI39"/>
<evidence type="ECO:0000313" key="2">
    <source>
        <dbReference type="EMBL" id="KAF0695744.1"/>
    </source>
</evidence>
<proteinExistence type="predicted"/>
<keyword evidence="1" id="KW-0472">Membrane</keyword>